<evidence type="ECO:0000313" key="1">
    <source>
        <dbReference type="EMBL" id="GBO16559.1"/>
    </source>
</evidence>
<proteinExistence type="predicted"/>
<gene>
    <name evidence="1" type="ORF">AVEN_271849_1</name>
</gene>
<keyword evidence="2" id="KW-1185">Reference proteome</keyword>
<name>A0A4Y2UU85_ARAVE</name>
<dbReference type="AlphaFoldDB" id="A0A4Y2UU85"/>
<comment type="caution">
    <text evidence="1">The sequence shown here is derived from an EMBL/GenBank/DDBJ whole genome shotgun (WGS) entry which is preliminary data.</text>
</comment>
<sequence>MDFRSRSGIKLDFEIISAEFGSRRSPQFSAFFKIKGEVTEDTKEFYSKRYADSIQALTSENNLWRKIAYLRKPFTTITPSKGSMWQCCKRPIEKV</sequence>
<organism evidence="1 2">
    <name type="scientific">Araneus ventricosus</name>
    <name type="common">Orbweaver spider</name>
    <name type="synonym">Epeira ventricosa</name>
    <dbReference type="NCBI Taxonomy" id="182803"/>
    <lineage>
        <taxon>Eukaryota</taxon>
        <taxon>Metazoa</taxon>
        <taxon>Ecdysozoa</taxon>
        <taxon>Arthropoda</taxon>
        <taxon>Chelicerata</taxon>
        <taxon>Arachnida</taxon>
        <taxon>Araneae</taxon>
        <taxon>Araneomorphae</taxon>
        <taxon>Entelegynae</taxon>
        <taxon>Araneoidea</taxon>
        <taxon>Araneidae</taxon>
        <taxon>Araneus</taxon>
    </lineage>
</organism>
<protein>
    <submittedName>
        <fullName evidence="1">Uncharacterized protein</fullName>
    </submittedName>
</protein>
<dbReference type="Proteomes" id="UP000499080">
    <property type="component" value="Unassembled WGS sequence"/>
</dbReference>
<evidence type="ECO:0000313" key="2">
    <source>
        <dbReference type="Proteomes" id="UP000499080"/>
    </source>
</evidence>
<reference evidence="1 2" key="1">
    <citation type="journal article" date="2019" name="Sci. Rep.">
        <title>Orb-weaving spider Araneus ventricosus genome elucidates the spidroin gene catalogue.</title>
        <authorList>
            <person name="Kono N."/>
            <person name="Nakamura H."/>
            <person name="Ohtoshi R."/>
            <person name="Moran D.A.P."/>
            <person name="Shinohara A."/>
            <person name="Yoshida Y."/>
            <person name="Fujiwara M."/>
            <person name="Mori M."/>
            <person name="Tomita M."/>
            <person name="Arakawa K."/>
        </authorList>
    </citation>
    <scope>NUCLEOTIDE SEQUENCE [LARGE SCALE GENOMIC DNA]</scope>
</reference>
<dbReference type="EMBL" id="BGPR01040442">
    <property type="protein sequence ID" value="GBO16559.1"/>
    <property type="molecule type" value="Genomic_DNA"/>
</dbReference>
<accession>A0A4Y2UU85</accession>